<protein>
    <submittedName>
        <fullName evidence="1">Uncharacterized protein</fullName>
    </submittedName>
</protein>
<accession>A0ABU6S9M0</accession>
<sequence length="69" mass="7378">MQVTHCDHQAEVFTVKDLVCDGGGLGCGNERKGVGGLGLWQGRWLFGFGKGRVANVVDVDDDDGSSVRR</sequence>
<gene>
    <name evidence="1" type="ORF">PIB30_019462</name>
</gene>
<evidence type="ECO:0000313" key="1">
    <source>
        <dbReference type="EMBL" id="MED6132488.1"/>
    </source>
</evidence>
<reference evidence="1 2" key="1">
    <citation type="journal article" date="2023" name="Plants (Basel)">
        <title>Bridging the Gap: Combining Genomics and Transcriptomics Approaches to Understand Stylosanthes scabra, an Orphan Legume from the Brazilian Caatinga.</title>
        <authorList>
            <person name="Ferreira-Neto J.R.C."/>
            <person name="da Silva M.D."/>
            <person name="Binneck E."/>
            <person name="de Melo N.F."/>
            <person name="da Silva R.H."/>
            <person name="de Melo A.L.T.M."/>
            <person name="Pandolfi V."/>
            <person name="Bustamante F.O."/>
            <person name="Brasileiro-Vidal A.C."/>
            <person name="Benko-Iseppon A.M."/>
        </authorList>
    </citation>
    <scope>NUCLEOTIDE SEQUENCE [LARGE SCALE GENOMIC DNA]</scope>
    <source>
        <tissue evidence="1">Leaves</tissue>
    </source>
</reference>
<comment type="caution">
    <text evidence="1">The sequence shown here is derived from an EMBL/GenBank/DDBJ whole genome shotgun (WGS) entry which is preliminary data.</text>
</comment>
<organism evidence="1 2">
    <name type="scientific">Stylosanthes scabra</name>
    <dbReference type="NCBI Taxonomy" id="79078"/>
    <lineage>
        <taxon>Eukaryota</taxon>
        <taxon>Viridiplantae</taxon>
        <taxon>Streptophyta</taxon>
        <taxon>Embryophyta</taxon>
        <taxon>Tracheophyta</taxon>
        <taxon>Spermatophyta</taxon>
        <taxon>Magnoliopsida</taxon>
        <taxon>eudicotyledons</taxon>
        <taxon>Gunneridae</taxon>
        <taxon>Pentapetalae</taxon>
        <taxon>rosids</taxon>
        <taxon>fabids</taxon>
        <taxon>Fabales</taxon>
        <taxon>Fabaceae</taxon>
        <taxon>Papilionoideae</taxon>
        <taxon>50 kb inversion clade</taxon>
        <taxon>dalbergioids sensu lato</taxon>
        <taxon>Dalbergieae</taxon>
        <taxon>Pterocarpus clade</taxon>
        <taxon>Stylosanthes</taxon>
    </lineage>
</organism>
<dbReference type="EMBL" id="JASCZI010060475">
    <property type="protein sequence ID" value="MED6132488.1"/>
    <property type="molecule type" value="Genomic_DNA"/>
</dbReference>
<name>A0ABU6S9M0_9FABA</name>
<keyword evidence="2" id="KW-1185">Reference proteome</keyword>
<dbReference type="Proteomes" id="UP001341840">
    <property type="component" value="Unassembled WGS sequence"/>
</dbReference>
<evidence type="ECO:0000313" key="2">
    <source>
        <dbReference type="Proteomes" id="UP001341840"/>
    </source>
</evidence>
<proteinExistence type="predicted"/>